<evidence type="ECO:0000313" key="2">
    <source>
        <dbReference type="EMBL" id="KAL2038366.1"/>
    </source>
</evidence>
<proteinExistence type="predicted"/>
<feature type="compositionally biased region" description="Basic and acidic residues" evidence="1">
    <location>
        <begin position="316"/>
        <end position="330"/>
    </location>
</feature>
<feature type="region of interest" description="Disordered" evidence="1">
    <location>
        <begin position="1"/>
        <end position="72"/>
    </location>
</feature>
<feature type="compositionally biased region" description="Pro residues" evidence="1">
    <location>
        <begin position="41"/>
        <end position="51"/>
    </location>
</feature>
<feature type="region of interest" description="Disordered" evidence="1">
    <location>
        <begin position="221"/>
        <end position="259"/>
    </location>
</feature>
<sequence>MGWFWGKSDSPNNADSDPLRDLDPSLREFLSKESPVKYEPAPAPSSPPQPSPAERALNTPEPTASAPNVPSESLYQDGRFAHIWSTYRPLSAIENETKSDQERLADILEGYKERRAQIGRAAVENCAEEQIWLNDCYEHGKWTERMMMCRKERRAFERCYIMQSRFLKALGYLSTYDRPPEVDESIQMHADTLYHRMLAQEKATEEAKAAGLPAPTFTPILSADSAGLSPPSSTDTSPRTLEPAIPPSLGTSKTARSKKAEELPYLQPATQSVLTPQAQQALRERLKDLTPVEREVEERGVQMEAQAVGEMSEQVKQVEEGRKKRREEGKGTAGDTISGWFGW</sequence>
<dbReference type="Proteomes" id="UP001590950">
    <property type="component" value="Unassembled WGS sequence"/>
</dbReference>
<comment type="caution">
    <text evidence="2">The sequence shown here is derived from an EMBL/GenBank/DDBJ whole genome shotgun (WGS) entry which is preliminary data.</text>
</comment>
<reference evidence="2 3" key="1">
    <citation type="submission" date="2024-09" db="EMBL/GenBank/DDBJ databases">
        <title>Rethinking Asexuality: The Enigmatic Case of Functional Sexual Genes in Lepraria (Stereocaulaceae).</title>
        <authorList>
            <person name="Doellman M."/>
            <person name="Sun Y."/>
            <person name="Barcenas-Pena A."/>
            <person name="Lumbsch H.T."/>
            <person name="Grewe F."/>
        </authorList>
    </citation>
    <scope>NUCLEOTIDE SEQUENCE [LARGE SCALE GENOMIC DNA]</scope>
    <source>
        <strain evidence="2 3">Mercado 3170</strain>
    </source>
</reference>
<accession>A0ABR3ZZD0</accession>
<evidence type="ECO:0008006" key="4">
    <source>
        <dbReference type="Google" id="ProtNLM"/>
    </source>
</evidence>
<keyword evidence="3" id="KW-1185">Reference proteome</keyword>
<evidence type="ECO:0000313" key="3">
    <source>
        <dbReference type="Proteomes" id="UP001590950"/>
    </source>
</evidence>
<evidence type="ECO:0000256" key="1">
    <source>
        <dbReference type="SAM" id="MobiDB-lite"/>
    </source>
</evidence>
<gene>
    <name evidence="2" type="ORF">N7G274_009016</name>
</gene>
<feature type="compositionally biased region" description="Polar residues" evidence="1">
    <location>
        <begin position="60"/>
        <end position="72"/>
    </location>
</feature>
<dbReference type="EMBL" id="JBEFKJ010000033">
    <property type="protein sequence ID" value="KAL2038366.1"/>
    <property type="molecule type" value="Genomic_DNA"/>
</dbReference>
<protein>
    <recommendedName>
        <fullName evidence="4">Autophagy protein</fullName>
    </recommendedName>
</protein>
<organism evidence="2 3">
    <name type="scientific">Stereocaulon virgatum</name>
    <dbReference type="NCBI Taxonomy" id="373712"/>
    <lineage>
        <taxon>Eukaryota</taxon>
        <taxon>Fungi</taxon>
        <taxon>Dikarya</taxon>
        <taxon>Ascomycota</taxon>
        <taxon>Pezizomycotina</taxon>
        <taxon>Lecanoromycetes</taxon>
        <taxon>OSLEUM clade</taxon>
        <taxon>Lecanoromycetidae</taxon>
        <taxon>Lecanorales</taxon>
        <taxon>Lecanorineae</taxon>
        <taxon>Stereocaulaceae</taxon>
        <taxon>Stereocaulon</taxon>
    </lineage>
</organism>
<feature type="compositionally biased region" description="Basic and acidic residues" evidence="1">
    <location>
        <begin position="17"/>
        <end position="36"/>
    </location>
</feature>
<name>A0ABR3ZZD0_9LECA</name>
<feature type="region of interest" description="Disordered" evidence="1">
    <location>
        <begin position="304"/>
        <end position="343"/>
    </location>
</feature>
<feature type="compositionally biased region" description="Low complexity" evidence="1">
    <location>
        <begin position="229"/>
        <end position="240"/>
    </location>
</feature>